<comment type="cofactor">
    <cofactor evidence="8">
        <name>Zn(2+)</name>
        <dbReference type="ChEBI" id="CHEBI:29105"/>
    </cofactor>
    <text evidence="8">Binds 1 zinc ion.</text>
</comment>
<evidence type="ECO:0000256" key="7">
    <source>
        <dbReference type="ARBA" id="ARBA00023163"/>
    </source>
</evidence>
<reference evidence="9" key="1">
    <citation type="submission" date="2016-12" db="EMBL/GenBank/DDBJ databases">
        <title>Discovery of methanogenic haloarchaea.</title>
        <authorList>
            <person name="Sorokin D.Y."/>
            <person name="Makarova K.S."/>
            <person name="Abbas B."/>
            <person name="Ferrer M."/>
            <person name="Golyshin P.N."/>
        </authorList>
    </citation>
    <scope>NUCLEOTIDE SEQUENCE [LARGE SCALE GENOMIC DNA]</scope>
    <source>
        <strain evidence="9">HMET1</strain>
    </source>
</reference>
<evidence type="ECO:0000256" key="1">
    <source>
        <dbReference type="ARBA" id="ARBA00022478"/>
    </source>
</evidence>
<dbReference type="STRING" id="1903181.BTN85_0959"/>
<comment type="function">
    <text evidence="8">DNA-dependent RNA polymerase (RNAP) catalyzes the transcription of DNA into RNA using the four ribonucleoside triphosphates as substrates.</text>
</comment>
<evidence type="ECO:0000256" key="3">
    <source>
        <dbReference type="ARBA" id="ARBA00022679"/>
    </source>
</evidence>
<protein>
    <recommendedName>
        <fullName evidence="8">DNA-directed RNA polymerase subunit Rpo12</fullName>
        <ecNumber evidence="8">2.7.7.6</ecNumber>
    </recommendedName>
    <alternativeName>
        <fullName evidence="8">DNA-directed RNA polymerase subunit P</fullName>
    </alternativeName>
</protein>
<dbReference type="EC" id="2.7.7.6" evidence="8"/>
<dbReference type="InterPro" id="IPR006591">
    <property type="entry name" value="RNAP_P/RPABC4"/>
</dbReference>
<proteinExistence type="inferred from homology"/>
<accession>A0A1Q6DVV0</accession>
<keyword evidence="4 8" id="KW-0548">Nucleotidyltransferase</keyword>
<dbReference type="NCBIfam" id="NF001606">
    <property type="entry name" value="PRK00398.1-3"/>
    <property type="match status" value="1"/>
</dbReference>
<dbReference type="GO" id="GO:0003899">
    <property type="term" value="F:DNA-directed RNA polymerase activity"/>
    <property type="evidence" value="ECO:0007669"/>
    <property type="project" value="UniProtKB-UniRule"/>
</dbReference>
<dbReference type="GO" id="GO:0006351">
    <property type="term" value="P:DNA-templated transcription"/>
    <property type="evidence" value="ECO:0007669"/>
    <property type="project" value="UniProtKB-UniRule"/>
</dbReference>
<keyword evidence="3 8" id="KW-0808">Transferase</keyword>
<comment type="similarity">
    <text evidence="8">Belongs to the archaeal Rpo12/eukaryotic RPC10 RNA polymerase subunit family.</text>
</comment>
<comment type="subunit">
    <text evidence="8">Part of the RNA polymerase complex.</text>
</comment>
<evidence type="ECO:0000313" key="10">
    <source>
        <dbReference type="Proteomes" id="UP000185744"/>
    </source>
</evidence>
<dbReference type="Pfam" id="PF03604">
    <property type="entry name" value="Zn_ribbon_RPAB4"/>
    <property type="match status" value="1"/>
</dbReference>
<dbReference type="GO" id="GO:0000428">
    <property type="term" value="C:DNA-directed RNA polymerase complex"/>
    <property type="evidence" value="ECO:0007669"/>
    <property type="project" value="UniProtKB-KW"/>
</dbReference>
<organism evidence="9 10">
    <name type="scientific">Methanohalarchaeum thermophilum</name>
    <dbReference type="NCBI Taxonomy" id="1903181"/>
    <lineage>
        <taxon>Archaea</taxon>
        <taxon>Methanobacteriati</taxon>
        <taxon>Methanobacteriota</taxon>
        <taxon>Methanonatronarchaeia</taxon>
        <taxon>Methanonatronarchaeales</taxon>
        <taxon>Methanonatronarchaeaceae</taxon>
        <taxon>Candidatus Methanohalarchaeum</taxon>
    </lineage>
</organism>
<evidence type="ECO:0000256" key="4">
    <source>
        <dbReference type="ARBA" id="ARBA00022695"/>
    </source>
</evidence>
<comment type="subcellular location">
    <subcellularLocation>
        <location evidence="8">Cytoplasm</location>
    </subcellularLocation>
</comment>
<dbReference type="InterPro" id="IPR023464">
    <property type="entry name" value="Rpo12"/>
</dbReference>
<gene>
    <name evidence="8" type="primary">rpo12</name>
    <name evidence="8" type="synonym">rpoP</name>
    <name evidence="9" type="ORF">BTN85_0959</name>
</gene>
<keyword evidence="1 8" id="KW-0240">DNA-directed RNA polymerase</keyword>
<dbReference type="GO" id="GO:0005737">
    <property type="term" value="C:cytoplasm"/>
    <property type="evidence" value="ECO:0007669"/>
    <property type="project" value="UniProtKB-SubCell"/>
</dbReference>
<dbReference type="InParanoid" id="A0A1Q6DVV0"/>
<evidence type="ECO:0000313" key="9">
    <source>
        <dbReference type="EMBL" id="OKY78468.1"/>
    </source>
</evidence>
<feature type="binding site" evidence="8">
    <location>
        <position position="23"/>
    </location>
    <ligand>
        <name>Zn(2+)</name>
        <dbReference type="ChEBI" id="CHEBI:29105"/>
    </ligand>
</feature>
<comment type="catalytic activity">
    <reaction evidence="8">
        <text>RNA(n) + a ribonucleoside 5'-triphosphate = RNA(n+1) + diphosphate</text>
        <dbReference type="Rhea" id="RHEA:21248"/>
        <dbReference type="Rhea" id="RHEA-COMP:14527"/>
        <dbReference type="Rhea" id="RHEA-COMP:17342"/>
        <dbReference type="ChEBI" id="CHEBI:33019"/>
        <dbReference type="ChEBI" id="CHEBI:61557"/>
        <dbReference type="ChEBI" id="CHEBI:140395"/>
        <dbReference type="EC" id="2.7.7.6"/>
    </reaction>
</comment>
<keyword evidence="5 8" id="KW-0479">Metal-binding</keyword>
<dbReference type="Gene3D" id="2.20.28.30">
    <property type="entry name" value="RNA polymerase ii, chain L"/>
    <property type="match status" value="1"/>
</dbReference>
<evidence type="ECO:0000256" key="2">
    <source>
        <dbReference type="ARBA" id="ARBA00022490"/>
    </source>
</evidence>
<dbReference type="SUPFAM" id="SSF63393">
    <property type="entry name" value="RNA polymerase subunits"/>
    <property type="match status" value="1"/>
</dbReference>
<evidence type="ECO:0000256" key="6">
    <source>
        <dbReference type="ARBA" id="ARBA00022833"/>
    </source>
</evidence>
<feature type="binding site" evidence="8">
    <location>
        <position position="8"/>
    </location>
    <ligand>
        <name>Zn(2+)</name>
        <dbReference type="ChEBI" id="CHEBI:29105"/>
    </ligand>
</feature>
<dbReference type="GO" id="GO:0003677">
    <property type="term" value="F:DNA binding"/>
    <property type="evidence" value="ECO:0007669"/>
    <property type="project" value="InterPro"/>
</dbReference>
<name>A0A1Q6DVV0_METT1</name>
<keyword evidence="10" id="KW-1185">Reference proteome</keyword>
<dbReference type="Proteomes" id="UP000185744">
    <property type="component" value="Unassembled WGS sequence"/>
</dbReference>
<dbReference type="GO" id="GO:0008270">
    <property type="term" value="F:zinc ion binding"/>
    <property type="evidence" value="ECO:0007669"/>
    <property type="project" value="UniProtKB-UniRule"/>
</dbReference>
<sequence length="45" mass="5206">MGYRCARCKEDVEIDEETSGVRCPYCGYRILLKKRGAQPKNIKAR</sequence>
<keyword evidence="7 8" id="KW-0804">Transcription</keyword>
<keyword evidence="2 8" id="KW-0963">Cytoplasm</keyword>
<comment type="caution">
    <text evidence="9">The sequence shown here is derived from an EMBL/GenBank/DDBJ whole genome shotgun (WGS) entry which is preliminary data.</text>
</comment>
<keyword evidence="6 8" id="KW-0862">Zinc</keyword>
<dbReference type="EMBL" id="MSDW01000001">
    <property type="protein sequence ID" value="OKY78468.1"/>
    <property type="molecule type" value="Genomic_DNA"/>
</dbReference>
<dbReference type="HAMAP" id="MF_00615">
    <property type="entry name" value="RNApol_arch_Rpo12"/>
    <property type="match status" value="1"/>
</dbReference>
<evidence type="ECO:0000256" key="5">
    <source>
        <dbReference type="ARBA" id="ARBA00022723"/>
    </source>
</evidence>
<feature type="binding site" evidence="8">
    <location>
        <position position="26"/>
    </location>
    <ligand>
        <name>Zn(2+)</name>
        <dbReference type="ChEBI" id="CHEBI:29105"/>
    </ligand>
</feature>
<evidence type="ECO:0000256" key="8">
    <source>
        <dbReference type="HAMAP-Rule" id="MF_00615"/>
    </source>
</evidence>
<dbReference type="SMART" id="SM00659">
    <property type="entry name" value="RPOLCX"/>
    <property type="match status" value="1"/>
</dbReference>
<dbReference type="AlphaFoldDB" id="A0A1Q6DVV0"/>
<dbReference type="InterPro" id="IPR029040">
    <property type="entry name" value="RPABC4/Spt4"/>
</dbReference>